<organism evidence="2 3">
    <name type="scientific">Streptomyces roseochromogenus subsp. oscitans DS 12.976</name>
    <dbReference type="NCBI Taxonomy" id="1352936"/>
    <lineage>
        <taxon>Bacteria</taxon>
        <taxon>Bacillati</taxon>
        <taxon>Actinomycetota</taxon>
        <taxon>Actinomycetes</taxon>
        <taxon>Kitasatosporales</taxon>
        <taxon>Streptomycetaceae</taxon>
        <taxon>Streptomyces</taxon>
    </lineage>
</organism>
<dbReference type="STRING" id="1352936.M878_41870"/>
<dbReference type="Proteomes" id="UP000017984">
    <property type="component" value="Chromosome"/>
</dbReference>
<gene>
    <name evidence="2" type="ORF">M878_41870</name>
</gene>
<dbReference type="AlphaFoldDB" id="V6JKC1"/>
<dbReference type="PATRIC" id="fig|1352936.5.peg.8670"/>
<reference evidence="2 3" key="1">
    <citation type="journal article" date="2014" name="Genome Announc.">
        <title>Draft Genome Sequence of Streptomyces roseochromogenes subsp. oscitans DS 12.976, Producer of the Aminocoumarin Antibiotic Clorobiocin.</title>
        <authorList>
            <person name="Ruckert C."/>
            <person name="Kalinowski J."/>
            <person name="Heide L."/>
            <person name="Apel A.K."/>
        </authorList>
    </citation>
    <scope>NUCLEOTIDE SEQUENCE [LARGE SCALE GENOMIC DNA]</scope>
    <source>
        <strain evidence="2 3">DS 12.976</strain>
    </source>
</reference>
<accession>V6JKC1</accession>
<sequence length="114" mass="12151">MDVQGSLAERFDEDDCLPRLADAVEAAREAGLPVLCLVIGFRPGHPEVSPGNKAFSAVAGSGRFAEGDPGGGDPPRRRSAPRRGRVHKTVRERVRGQRPRPGARACRADQVAGK</sequence>
<feature type="region of interest" description="Disordered" evidence="1">
    <location>
        <begin position="59"/>
        <end position="114"/>
    </location>
</feature>
<evidence type="ECO:0000313" key="3">
    <source>
        <dbReference type="Proteomes" id="UP000017984"/>
    </source>
</evidence>
<name>V6JKC1_STRRC</name>
<evidence type="ECO:0000313" key="2">
    <source>
        <dbReference type="EMBL" id="EST19576.1"/>
    </source>
</evidence>
<evidence type="ECO:0008006" key="4">
    <source>
        <dbReference type="Google" id="ProtNLM"/>
    </source>
</evidence>
<comment type="caution">
    <text evidence="2">The sequence shown here is derived from an EMBL/GenBank/DDBJ whole genome shotgun (WGS) entry which is preliminary data.</text>
</comment>
<dbReference type="InterPro" id="IPR036380">
    <property type="entry name" value="Isochorismatase-like_sf"/>
</dbReference>
<dbReference type="HOGENOM" id="CLU_2119810_0_0_11"/>
<protein>
    <recommendedName>
        <fullName evidence="4">Isochorismatase-like domain-containing protein</fullName>
    </recommendedName>
</protein>
<proteinExistence type="predicted"/>
<feature type="compositionally biased region" description="Basic residues" evidence="1">
    <location>
        <begin position="77"/>
        <end position="88"/>
    </location>
</feature>
<evidence type="ECO:0000256" key="1">
    <source>
        <dbReference type="SAM" id="MobiDB-lite"/>
    </source>
</evidence>
<keyword evidence="3" id="KW-1185">Reference proteome</keyword>
<dbReference type="EMBL" id="AWQX01000376">
    <property type="protein sequence ID" value="EST19576.1"/>
    <property type="molecule type" value="Genomic_DNA"/>
</dbReference>
<dbReference type="SUPFAM" id="SSF52499">
    <property type="entry name" value="Isochorismatase-like hydrolases"/>
    <property type="match status" value="1"/>
</dbReference>